<feature type="non-terminal residue" evidence="3">
    <location>
        <position position="1"/>
    </location>
</feature>
<feature type="region of interest" description="Disordered" evidence="1">
    <location>
        <begin position="324"/>
        <end position="348"/>
    </location>
</feature>
<feature type="transmembrane region" description="Helical" evidence="2">
    <location>
        <begin position="223"/>
        <end position="247"/>
    </location>
</feature>
<gene>
    <name evidence="3" type="ORF">TorRG33x02_202040</name>
</gene>
<feature type="compositionally biased region" description="Basic residues" evidence="1">
    <location>
        <begin position="324"/>
        <end position="340"/>
    </location>
</feature>
<feature type="transmembrane region" description="Helical" evidence="2">
    <location>
        <begin position="127"/>
        <end position="149"/>
    </location>
</feature>
<protein>
    <submittedName>
        <fullName evidence="3">Uncharacterized protein</fullName>
    </submittedName>
</protein>
<feature type="transmembrane region" description="Helical" evidence="2">
    <location>
        <begin position="75"/>
        <end position="107"/>
    </location>
</feature>
<accession>A0A2P5EEE6</accession>
<dbReference type="InParanoid" id="A0A2P5EEE6"/>
<dbReference type="Proteomes" id="UP000237000">
    <property type="component" value="Unassembled WGS sequence"/>
</dbReference>
<organism evidence="3 4">
    <name type="scientific">Trema orientale</name>
    <name type="common">Charcoal tree</name>
    <name type="synonym">Celtis orientalis</name>
    <dbReference type="NCBI Taxonomy" id="63057"/>
    <lineage>
        <taxon>Eukaryota</taxon>
        <taxon>Viridiplantae</taxon>
        <taxon>Streptophyta</taxon>
        <taxon>Embryophyta</taxon>
        <taxon>Tracheophyta</taxon>
        <taxon>Spermatophyta</taxon>
        <taxon>Magnoliopsida</taxon>
        <taxon>eudicotyledons</taxon>
        <taxon>Gunneridae</taxon>
        <taxon>Pentapetalae</taxon>
        <taxon>rosids</taxon>
        <taxon>fabids</taxon>
        <taxon>Rosales</taxon>
        <taxon>Cannabaceae</taxon>
        <taxon>Trema</taxon>
    </lineage>
</organism>
<name>A0A2P5EEE6_TREOI</name>
<evidence type="ECO:0000313" key="4">
    <source>
        <dbReference type="Proteomes" id="UP000237000"/>
    </source>
</evidence>
<keyword evidence="4" id="KW-1185">Reference proteome</keyword>
<feature type="transmembrane region" description="Helical" evidence="2">
    <location>
        <begin position="267"/>
        <end position="291"/>
    </location>
</feature>
<keyword evidence="2" id="KW-0472">Membrane</keyword>
<evidence type="ECO:0000256" key="1">
    <source>
        <dbReference type="SAM" id="MobiDB-lite"/>
    </source>
</evidence>
<keyword evidence="2" id="KW-0812">Transmembrane</keyword>
<sequence>NSRLLKRHICPEVERKTFRMVFCSGKRLTLMRDNSVTVTNALLRQSNIHLVLLLRIHFPLNQSRFCFSRHHFIRYLIGLCLFIFGLILVYSHIIVFLCFFILNIVVFPDNHFTVFIKIFHRNVPCTFSLRGTIIMILLRVPLNISASFLSRRIFNHHPIIVLATQTHIRSARSSLTFILRLILHHLLTNLSYKVVLPLKKLQSPPQITQLPLHQEKPLLQCQVLFLQLGYMGVLIIHSILQHVVIISPAIVRVYHLEPAQIMVQPPLYLYMLLHITLTRTTTTFLIILIVIPRGAKPNQAFHRPVPIDTPLLFRHIPQNLPRRREYRRRKHSRCHRARGHQRGDTARLLGPDYKRGSVPWRIRRKPIVKLLLWVVKFPRF</sequence>
<proteinExistence type="predicted"/>
<dbReference type="EMBL" id="JXTC01000170">
    <property type="protein sequence ID" value="PON83910.1"/>
    <property type="molecule type" value="Genomic_DNA"/>
</dbReference>
<dbReference type="OrthoDB" id="10349975at2759"/>
<comment type="caution">
    <text evidence="3">The sequence shown here is derived from an EMBL/GenBank/DDBJ whole genome shotgun (WGS) entry which is preliminary data.</text>
</comment>
<dbReference type="AlphaFoldDB" id="A0A2P5EEE6"/>
<evidence type="ECO:0000256" key="2">
    <source>
        <dbReference type="SAM" id="Phobius"/>
    </source>
</evidence>
<keyword evidence="2" id="KW-1133">Transmembrane helix</keyword>
<reference evidence="4" key="1">
    <citation type="submission" date="2016-06" db="EMBL/GenBank/DDBJ databases">
        <title>Parallel loss of symbiosis genes in relatives of nitrogen-fixing non-legume Parasponia.</title>
        <authorList>
            <person name="Van Velzen R."/>
            <person name="Holmer R."/>
            <person name="Bu F."/>
            <person name="Rutten L."/>
            <person name="Van Zeijl A."/>
            <person name="Liu W."/>
            <person name="Santuari L."/>
            <person name="Cao Q."/>
            <person name="Sharma T."/>
            <person name="Shen D."/>
            <person name="Roswanjaya Y."/>
            <person name="Wardhani T."/>
            <person name="Kalhor M.S."/>
            <person name="Jansen J."/>
            <person name="Van den Hoogen J."/>
            <person name="Gungor B."/>
            <person name="Hartog M."/>
            <person name="Hontelez J."/>
            <person name="Verver J."/>
            <person name="Yang W.-C."/>
            <person name="Schijlen E."/>
            <person name="Repin R."/>
            <person name="Schilthuizen M."/>
            <person name="Schranz E."/>
            <person name="Heidstra R."/>
            <person name="Miyata K."/>
            <person name="Fedorova E."/>
            <person name="Kohlen W."/>
            <person name="Bisseling T."/>
            <person name="Smit S."/>
            <person name="Geurts R."/>
        </authorList>
    </citation>
    <scope>NUCLEOTIDE SEQUENCE [LARGE SCALE GENOMIC DNA]</scope>
    <source>
        <strain evidence="4">cv. RG33-2</strain>
    </source>
</reference>
<evidence type="ECO:0000313" key="3">
    <source>
        <dbReference type="EMBL" id="PON83910.1"/>
    </source>
</evidence>